<feature type="non-terminal residue" evidence="1">
    <location>
        <position position="54"/>
    </location>
</feature>
<dbReference type="EMBL" id="PXOA01000994">
    <property type="protein sequence ID" value="RFU72082.1"/>
    <property type="molecule type" value="Genomic_DNA"/>
</dbReference>
<protein>
    <submittedName>
        <fullName evidence="1">M repeat</fullName>
    </submittedName>
</protein>
<reference evidence="1 2" key="1">
    <citation type="journal article" date="2018" name="PLoS Pathog.">
        <title>Evolution of structural diversity of trichothecenes, a family of toxins produced by plant pathogenic and entomopathogenic fungi.</title>
        <authorList>
            <person name="Proctor R.H."/>
            <person name="McCormick S.P."/>
            <person name="Kim H.S."/>
            <person name="Cardoza R.E."/>
            <person name="Stanley A.M."/>
            <person name="Lindo L."/>
            <person name="Kelly A."/>
            <person name="Brown D.W."/>
            <person name="Lee T."/>
            <person name="Vaughan M.M."/>
            <person name="Alexander N.J."/>
            <person name="Busman M."/>
            <person name="Gutierrez S."/>
        </authorList>
    </citation>
    <scope>NUCLEOTIDE SEQUENCE [LARGE SCALE GENOMIC DNA]</scope>
    <source>
        <strain evidence="1 2">IBT 40837</strain>
    </source>
</reference>
<dbReference type="AlphaFoldDB" id="A0A395N7I0"/>
<dbReference type="OrthoDB" id="5151808at2759"/>
<gene>
    <name evidence="1" type="ORF">TARUN_10178</name>
</gene>
<dbReference type="STRING" id="490622.A0A395N7I0"/>
<comment type="caution">
    <text evidence="1">The sequence shown here is derived from an EMBL/GenBank/DDBJ whole genome shotgun (WGS) entry which is preliminary data.</text>
</comment>
<evidence type="ECO:0000313" key="2">
    <source>
        <dbReference type="Proteomes" id="UP000266272"/>
    </source>
</evidence>
<accession>A0A395N7I0</accession>
<evidence type="ECO:0000313" key="1">
    <source>
        <dbReference type="EMBL" id="RFU72082.1"/>
    </source>
</evidence>
<sequence length="54" mass="5494">MAQSRWGSFLQQAVAGVESRLDNILAESDDDRSAAQLTAAAAAATTASPKVASS</sequence>
<keyword evidence="2" id="KW-1185">Reference proteome</keyword>
<proteinExistence type="predicted"/>
<organism evidence="1 2">
    <name type="scientific">Trichoderma arundinaceum</name>
    <dbReference type="NCBI Taxonomy" id="490622"/>
    <lineage>
        <taxon>Eukaryota</taxon>
        <taxon>Fungi</taxon>
        <taxon>Dikarya</taxon>
        <taxon>Ascomycota</taxon>
        <taxon>Pezizomycotina</taxon>
        <taxon>Sordariomycetes</taxon>
        <taxon>Hypocreomycetidae</taxon>
        <taxon>Hypocreales</taxon>
        <taxon>Hypocreaceae</taxon>
        <taxon>Trichoderma</taxon>
    </lineage>
</organism>
<name>A0A395N7I0_TRIAR</name>
<dbReference type="Proteomes" id="UP000266272">
    <property type="component" value="Unassembled WGS sequence"/>
</dbReference>